<dbReference type="InterPro" id="IPR015895">
    <property type="entry name" value="4pyrrol_synth_GluRdtase_N"/>
</dbReference>
<evidence type="ECO:0000256" key="3">
    <source>
        <dbReference type="ARBA" id="ARBA00023244"/>
    </source>
</evidence>
<keyword evidence="1" id="KW-0521">NADP</keyword>
<evidence type="ECO:0008006" key="8">
    <source>
        <dbReference type="Google" id="ProtNLM"/>
    </source>
</evidence>
<protein>
    <recommendedName>
        <fullName evidence="8">Glutamyl-tRNA reductase N-terminal domain-containing protein</fullName>
    </recommendedName>
</protein>
<feature type="non-terminal residue" evidence="7">
    <location>
        <position position="211"/>
    </location>
</feature>
<dbReference type="Pfam" id="PF01488">
    <property type="entry name" value="Shikimate_DH"/>
    <property type="match status" value="1"/>
</dbReference>
<dbReference type="GO" id="GO:0019353">
    <property type="term" value="P:protoporphyrinogen IX biosynthetic process from glutamate"/>
    <property type="evidence" value="ECO:0007669"/>
    <property type="project" value="TreeGrafter"/>
</dbReference>
<dbReference type="EMBL" id="BARS01028938">
    <property type="protein sequence ID" value="GAF99979.1"/>
    <property type="molecule type" value="Genomic_DNA"/>
</dbReference>
<organism evidence="7">
    <name type="scientific">marine sediment metagenome</name>
    <dbReference type="NCBI Taxonomy" id="412755"/>
    <lineage>
        <taxon>unclassified sequences</taxon>
        <taxon>metagenomes</taxon>
        <taxon>ecological metagenomes</taxon>
    </lineage>
</organism>
<sequence length="211" mass="23541">MRRIKKNHFLLLGISHKTAPVEIREKFYFDNSARCTVLRDIHSIPGVDECVLLSTCNRTEIYTVISEPLEEVRKKLEDFILNISSSNKEILNYFYYHQGNNVIEHLFKVSSGLDSMILGEPQIFGQVKDAYSTACDNKCTGPTINRLFHHAFRVGKLIRNNTSIGEGAVSVSLAAVELAKSIFRNLNGRSVLLIGAGKTGELSAKHLTESG</sequence>
<comment type="caution">
    <text evidence="7">The sequence shown here is derived from an EMBL/GenBank/DDBJ whole genome shotgun (WGS) entry which is preliminary data.</text>
</comment>
<keyword evidence="3" id="KW-0627">Porphyrin biosynthesis</keyword>
<feature type="domain" description="Glutamyl-tRNA reductase N-terminal" evidence="6">
    <location>
        <begin position="12"/>
        <end position="162"/>
    </location>
</feature>
<dbReference type="SUPFAM" id="SSF51735">
    <property type="entry name" value="NAD(P)-binding Rossmann-fold domains"/>
    <property type="match status" value="1"/>
</dbReference>
<dbReference type="InterPro" id="IPR006151">
    <property type="entry name" value="Shikm_DH/Glu-tRNA_Rdtase"/>
</dbReference>
<proteinExistence type="predicted"/>
<dbReference type="InterPro" id="IPR000343">
    <property type="entry name" value="4pyrrol_synth_GluRdtase"/>
</dbReference>
<dbReference type="GO" id="GO:0008883">
    <property type="term" value="F:glutamyl-tRNA reductase activity"/>
    <property type="evidence" value="ECO:0007669"/>
    <property type="project" value="InterPro"/>
</dbReference>
<dbReference type="Gene3D" id="3.40.50.720">
    <property type="entry name" value="NAD(P)-binding Rossmann-like Domain"/>
    <property type="match status" value="1"/>
</dbReference>
<gene>
    <name evidence="7" type="ORF">S01H1_45301</name>
</gene>
<dbReference type="FunFam" id="3.30.460.30:FF:000001">
    <property type="entry name" value="Glutamyl-tRNA reductase"/>
    <property type="match status" value="1"/>
</dbReference>
<dbReference type="InterPro" id="IPR036291">
    <property type="entry name" value="NAD(P)-bd_dom_sf"/>
</dbReference>
<feature type="domain" description="Quinate/shikimate 5-dehydrogenase/glutamyl-tRNA reductase" evidence="5">
    <location>
        <begin position="177"/>
        <end position="210"/>
    </location>
</feature>
<dbReference type="Pfam" id="PF05201">
    <property type="entry name" value="GlutR_N"/>
    <property type="match status" value="1"/>
</dbReference>
<evidence type="ECO:0000259" key="6">
    <source>
        <dbReference type="Pfam" id="PF05201"/>
    </source>
</evidence>
<dbReference type="PANTHER" id="PTHR43013">
    <property type="entry name" value="GLUTAMYL-TRNA REDUCTASE"/>
    <property type="match status" value="1"/>
</dbReference>
<dbReference type="AlphaFoldDB" id="X0U387"/>
<keyword evidence="2" id="KW-0560">Oxidoreductase</keyword>
<comment type="pathway">
    <text evidence="4">Porphyrin-containing compound metabolism.</text>
</comment>
<dbReference type="SUPFAM" id="SSF69742">
    <property type="entry name" value="Glutamyl tRNA-reductase catalytic, N-terminal domain"/>
    <property type="match status" value="1"/>
</dbReference>
<evidence type="ECO:0000259" key="5">
    <source>
        <dbReference type="Pfam" id="PF01488"/>
    </source>
</evidence>
<evidence type="ECO:0000256" key="2">
    <source>
        <dbReference type="ARBA" id="ARBA00023002"/>
    </source>
</evidence>
<dbReference type="NCBIfam" id="TIGR01035">
    <property type="entry name" value="hemA"/>
    <property type="match status" value="1"/>
</dbReference>
<dbReference type="PANTHER" id="PTHR43013:SF1">
    <property type="entry name" value="GLUTAMYL-TRNA REDUCTASE"/>
    <property type="match status" value="1"/>
</dbReference>
<dbReference type="InterPro" id="IPR036343">
    <property type="entry name" value="GluRdtase_N_sf"/>
</dbReference>
<evidence type="ECO:0000256" key="4">
    <source>
        <dbReference type="ARBA" id="ARBA00023444"/>
    </source>
</evidence>
<dbReference type="Gene3D" id="3.30.460.30">
    <property type="entry name" value="Glutamyl-tRNA reductase, N-terminal domain"/>
    <property type="match status" value="1"/>
</dbReference>
<evidence type="ECO:0000256" key="1">
    <source>
        <dbReference type="ARBA" id="ARBA00022857"/>
    </source>
</evidence>
<accession>X0U387</accession>
<evidence type="ECO:0000313" key="7">
    <source>
        <dbReference type="EMBL" id="GAF99979.1"/>
    </source>
</evidence>
<reference evidence="7" key="1">
    <citation type="journal article" date="2014" name="Front. Microbiol.">
        <title>High frequency of phylogenetically diverse reductive dehalogenase-homologous genes in deep subseafloor sedimentary metagenomes.</title>
        <authorList>
            <person name="Kawai M."/>
            <person name="Futagami T."/>
            <person name="Toyoda A."/>
            <person name="Takaki Y."/>
            <person name="Nishi S."/>
            <person name="Hori S."/>
            <person name="Arai W."/>
            <person name="Tsubouchi T."/>
            <person name="Morono Y."/>
            <person name="Uchiyama I."/>
            <person name="Ito T."/>
            <person name="Fujiyama A."/>
            <person name="Inagaki F."/>
            <person name="Takami H."/>
        </authorList>
    </citation>
    <scope>NUCLEOTIDE SEQUENCE</scope>
    <source>
        <strain evidence="7">Expedition CK06-06</strain>
    </source>
</reference>
<dbReference type="GO" id="GO:0050661">
    <property type="term" value="F:NADP binding"/>
    <property type="evidence" value="ECO:0007669"/>
    <property type="project" value="InterPro"/>
</dbReference>
<name>X0U387_9ZZZZ</name>